<evidence type="ECO:0000259" key="7">
    <source>
        <dbReference type="PROSITE" id="PS50011"/>
    </source>
</evidence>
<feature type="region of interest" description="Disordered" evidence="6">
    <location>
        <begin position="242"/>
        <end position="263"/>
    </location>
</feature>
<evidence type="ECO:0000256" key="6">
    <source>
        <dbReference type="SAM" id="MobiDB-lite"/>
    </source>
</evidence>
<keyword evidence="4" id="KW-0418">Kinase</keyword>
<dbReference type="InterPro" id="IPR050205">
    <property type="entry name" value="CDPK_Ser/Thr_kinases"/>
</dbReference>
<protein>
    <recommendedName>
        <fullName evidence="7">Protein kinase domain-containing protein</fullName>
    </recommendedName>
</protein>
<evidence type="ECO:0000256" key="1">
    <source>
        <dbReference type="ARBA" id="ARBA00022527"/>
    </source>
</evidence>
<accession>A0A7S1M292</accession>
<dbReference type="Pfam" id="PF00069">
    <property type="entry name" value="Pkinase"/>
    <property type="match status" value="1"/>
</dbReference>
<dbReference type="EMBL" id="HBGE01026246">
    <property type="protein sequence ID" value="CAD9117910.1"/>
    <property type="molecule type" value="Transcribed_RNA"/>
</dbReference>
<evidence type="ECO:0000313" key="8">
    <source>
        <dbReference type="EMBL" id="CAD9117910.1"/>
    </source>
</evidence>
<sequence>MFTGGDLIDGLNAHRRVKGRISDAQLAHLARQMVAAVAHVHSLQIVHRDIKGENFLSDRPDIGDPECRVALADFGTAVRIEPGEHLETRVGTPAFWAPEVWTGGYDFLADVWALGVTSFILLTGALPFEGEAQICKPAANGEPPFAVPYFASELCTDFISRCLEKDPRGRPQAAEAAQHLWMSTPQSQAGPLLSSLKAPTSSEVSRGARVALGWLIGGLGAVLVGCCDGLACCLDMLLPPAPEESTPEESQLAERQPTEHLPDAEEIEKQVTELSRQISITSVKLAHTRPPAEQGAESE</sequence>
<keyword evidence="3" id="KW-0547">Nucleotide-binding</keyword>
<dbReference type="SUPFAM" id="SSF56112">
    <property type="entry name" value="Protein kinase-like (PK-like)"/>
    <property type="match status" value="1"/>
</dbReference>
<organism evidence="8">
    <name type="scientific">Alexandrium catenella</name>
    <name type="common">Red tide dinoflagellate</name>
    <name type="synonym">Gonyaulax catenella</name>
    <dbReference type="NCBI Taxonomy" id="2925"/>
    <lineage>
        <taxon>Eukaryota</taxon>
        <taxon>Sar</taxon>
        <taxon>Alveolata</taxon>
        <taxon>Dinophyceae</taxon>
        <taxon>Gonyaulacales</taxon>
        <taxon>Pyrocystaceae</taxon>
        <taxon>Alexandrium</taxon>
    </lineage>
</organism>
<evidence type="ECO:0000256" key="2">
    <source>
        <dbReference type="ARBA" id="ARBA00022679"/>
    </source>
</evidence>
<dbReference type="Gene3D" id="1.10.510.10">
    <property type="entry name" value="Transferase(Phosphotransferase) domain 1"/>
    <property type="match status" value="1"/>
</dbReference>
<dbReference type="AlphaFoldDB" id="A0A7S1M292"/>
<dbReference type="GO" id="GO:0005524">
    <property type="term" value="F:ATP binding"/>
    <property type="evidence" value="ECO:0007669"/>
    <property type="project" value="UniProtKB-KW"/>
</dbReference>
<keyword evidence="2" id="KW-0808">Transferase</keyword>
<reference evidence="8" key="1">
    <citation type="submission" date="2021-01" db="EMBL/GenBank/DDBJ databases">
        <authorList>
            <person name="Corre E."/>
            <person name="Pelletier E."/>
            <person name="Niang G."/>
            <person name="Scheremetjew M."/>
            <person name="Finn R."/>
            <person name="Kale V."/>
            <person name="Holt S."/>
            <person name="Cochrane G."/>
            <person name="Meng A."/>
            <person name="Brown T."/>
            <person name="Cohen L."/>
        </authorList>
    </citation>
    <scope>NUCLEOTIDE SEQUENCE</scope>
    <source>
        <strain evidence="8">OF101</strain>
    </source>
</reference>
<keyword evidence="1" id="KW-0723">Serine/threonine-protein kinase</keyword>
<evidence type="ECO:0000256" key="5">
    <source>
        <dbReference type="ARBA" id="ARBA00022840"/>
    </source>
</evidence>
<feature type="domain" description="Protein kinase" evidence="7">
    <location>
        <begin position="1"/>
        <end position="182"/>
    </location>
</feature>
<dbReference type="SMART" id="SM00220">
    <property type="entry name" value="S_TKc"/>
    <property type="match status" value="1"/>
</dbReference>
<dbReference type="GO" id="GO:0004674">
    <property type="term" value="F:protein serine/threonine kinase activity"/>
    <property type="evidence" value="ECO:0007669"/>
    <property type="project" value="UniProtKB-KW"/>
</dbReference>
<evidence type="ECO:0000256" key="3">
    <source>
        <dbReference type="ARBA" id="ARBA00022741"/>
    </source>
</evidence>
<dbReference type="InterPro" id="IPR011009">
    <property type="entry name" value="Kinase-like_dom_sf"/>
</dbReference>
<name>A0A7S1M292_ALECA</name>
<dbReference type="PROSITE" id="PS50011">
    <property type="entry name" value="PROTEIN_KINASE_DOM"/>
    <property type="match status" value="1"/>
</dbReference>
<evidence type="ECO:0000256" key="4">
    <source>
        <dbReference type="ARBA" id="ARBA00022777"/>
    </source>
</evidence>
<proteinExistence type="predicted"/>
<dbReference type="PANTHER" id="PTHR24349">
    <property type="entry name" value="SERINE/THREONINE-PROTEIN KINASE"/>
    <property type="match status" value="1"/>
</dbReference>
<gene>
    <name evidence="8" type="ORF">ACAT0790_LOCUS15759</name>
</gene>
<keyword evidence="5" id="KW-0067">ATP-binding</keyword>
<dbReference type="InterPro" id="IPR000719">
    <property type="entry name" value="Prot_kinase_dom"/>
</dbReference>